<dbReference type="Proteomes" id="UP001065298">
    <property type="component" value="Chromosome 6"/>
</dbReference>
<gene>
    <name evidence="1" type="ORF">NCS57_00798800</name>
</gene>
<keyword evidence="2" id="KW-1185">Reference proteome</keyword>
<reference evidence="1" key="1">
    <citation type="submission" date="2022-06" db="EMBL/GenBank/DDBJ databases">
        <title>Fusarium solani species complex genomes reveal bases of compartmentalisation and animal pathogenesis.</title>
        <authorList>
            <person name="Tsai I.J."/>
        </authorList>
    </citation>
    <scope>NUCLEOTIDE SEQUENCE</scope>
    <source>
        <strain evidence="1">Fu6.1</strain>
    </source>
</reference>
<evidence type="ECO:0000313" key="2">
    <source>
        <dbReference type="Proteomes" id="UP001065298"/>
    </source>
</evidence>
<dbReference type="EMBL" id="CM046508">
    <property type="protein sequence ID" value="KAI8665764.1"/>
    <property type="molecule type" value="Genomic_DNA"/>
</dbReference>
<organism evidence="1 2">
    <name type="scientific">Fusarium keratoplasticum</name>
    <dbReference type="NCBI Taxonomy" id="1328300"/>
    <lineage>
        <taxon>Eukaryota</taxon>
        <taxon>Fungi</taxon>
        <taxon>Dikarya</taxon>
        <taxon>Ascomycota</taxon>
        <taxon>Pezizomycotina</taxon>
        <taxon>Sordariomycetes</taxon>
        <taxon>Hypocreomycetidae</taxon>
        <taxon>Hypocreales</taxon>
        <taxon>Nectriaceae</taxon>
        <taxon>Fusarium</taxon>
        <taxon>Fusarium solani species complex</taxon>
    </lineage>
</organism>
<accession>A0ACC0QSU1</accession>
<sequence>MLGSVSWESIEPQEGVFDFSELDKVVLGARKHGLHLVILWFGSYKNGMSSYAPAWVKKDYKRFPRVHINDENLRLKSIEVLSPLSQATWEADARAFTALLRHIKEVDKSFSTVMMVQVENECGILGDSQDRNKLYPEFERKFPNFRTAVSARGPKTWEHAFGKRVFANGLLMVRVYANFLGKVAKAGKKEYPLHMFANVWLNTDSESIFDGHDLPAAIGKSMMVGGGTKPGLFPSGGPCSHTMDIYRFCATDLDMLTPAARTMVAECAVYAIEEPEELF</sequence>
<comment type="caution">
    <text evidence="1">The sequence shown here is derived from an EMBL/GenBank/DDBJ whole genome shotgun (WGS) entry which is preliminary data.</text>
</comment>
<name>A0ACC0QSU1_9HYPO</name>
<proteinExistence type="predicted"/>
<protein>
    <submittedName>
        <fullName evidence="1">Uncharacterized protein</fullName>
    </submittedName>
</protein>
<evidence type="ECO:0000313" key="1">
    <source>
        <dbReference type="EMBL" id="KAI8665764.1"/>
    </source>
</evidence>